<sequence>MRAFEIMVYRQIKRFLRAKSRVAGMIMTPLVWLTFFGIGWSGAFRETSIFGGVDYLTYLSPGIFAMAVFNQSFVSGISVIWDREFGFLKEVLVAPASRKETIAGRIFGDSVVATLQGAVILILTLFIAKINPQGIIPALGVGFVLAVAFSSFGVSIAAKMRSMEGFQMIMALVMLPLIFLSGAIYPIEFMPSWMKAIAFINPLTYAVEASRVFLTGVGGIFPLQQSLLILLTITAVMLYIAMLSFERSSME</sequence>
<protein>
    <submittedName>
        <fullName evidence="7">ABC transporter</fullName>
    </submittedName>
</protein>
<feature type="domain" description="ABC transmembrane type-2" evidence="6">
    <location>
        <begin position="20"/>
        <end position="248"/>
    </location>
</feature>
<feature type="transmembrane region" description="Helical" evidence="5">
    <location>
        <begin position="134"/>
        <end position="157"/>
    </location>
</feature>
<evidence type="ECO:0000256" key="3">
    <source>
        <dbReference type="ARBA" id="ARBA00022989"/>
    </source>
</evidence>
<proteinExistence type="predicted"/>
<feature type="transmembrane region" description="Helical" evidence="5">
    <location>
        <begin position="102"/>
        <end position="128"/>
    </location>
</feature>
<keyword evidence="2 5" id="KW-0812">Transmembrane</keyword>
<reference evidence="7" key="1">
    <citation type="journal article" date="2020" name="mSystems">
        <title>Genome- and Community-Level Interaction Insights into Carbon Utilization and Element Cycling Functions of Hydrothermarchaeota in Hydrothermal Sediment.</title>
        <authorList>
            <person name="Zhou Z."/>
            <person name="Liu Y."/>
            <person name="Xu W."/>
            <person name="Pan J."/>
            <person name="Luo Z.H."/>
            <person name="Li M."/>
        </authorList>
    </citation>
    <scope>NUCLEOTIDE SEQUENCE [LARGE SCALE GENOMIC DNA]</scope>
    <source>
        <strain evidence="7">SpSt-87</strain>
    </source>
</reference>
<dbReference type="InterPro" id="IPR013525">
    <property type="entry name" value="ABC2_TM"/>
</dbReference>
<evidence type="ECO:0000256" key="5">
    <source>
        <dbReference type="SAM" id="Phobius"/>
    </source>
</evidence>
<gene>
    <name evidence="7" type="ORF">ENW66_09605</name>
</gene>
<feature type="transmembrane region" description="Helical" evidence="5">
    <location>
        <begin position="21"/>
        <end position="43"/>
    </location>
</feature>
<keyword evidence="4 5" id="KW-0472">Membrane</keyword>
<feature type="transmembrane region" description="Helical" evidence="5">
    <location>
        <begin position="63"/>
        <end position="81"/>
    </location>
</feature>
<dbReference type="PIRSF" id="PIRSF006648">
    <property type="entry name" value="DrrB"/>
    <property type="match status" value="1"/>
</dbReference>
<dbReference type="GO" id="GO:0043190">
    <property type="term" value="C:ATP-binding cassette (ABC) transporter complex"/>
    <property type="evidence" value="ECO:0007669"/>
    <property type="project" value="InterPro"/>
</dbReference>
<accession>A0A7C3RD23</accession>
<comment type="subcellular location">
    <subcellularLocation>
        <location evidence="1">Membrane</location>
        <topology evidence="1">Multi-pass membrane protein</topology>
    </subcellularLocation>
</comment>
<evidence type="ECO:0000259" key="6">
    <source>
        <dbReference type="PROSITE" id="PS51012"/>
    </source>
</evidence>
<dbReference type="Pfam" id="PF01061">
    <property type="entry name" value="ABC2_membrane"/>
    <property type="match status" value="1"/>
</dbReference>
<feature type="transmembrane region" description="Helical" evidence="5">
    <location>
        <begin position="226"/>
        <end position="245"/>
    </location>
</feature>
<dbReference type="InterPro" id="IPR047817">
    <property type="entry name" value="ABC2_TM_bact-type"/>
</dbReference>
<feature type="transmembrane region" description="Helical" evidence="5">
    <location>
        <begin position="169"/>
        <end position="187"/>
    </location>
</feature>
<evidence type="ECO:0000256" key="4">
    <source>
        <dbReference type="ARBA" id="ARBA00023136"/>
    </source>
</evidence>
<dbReference type="GO" id="GO:0140359">
    <property type="term" value="F:ABC-type transporter activity"/>
    <property type="evidence" value="ECO:0007669"/>
    <property type="project" value="InterPro"/>
</dbReference>
<keyword evidence="3 5" id="KW-1133">Transmembrane helix</keyword>
<dbReference type="EMBL" id="DTLB01000052">
    <property type="protein sequence ID" value="HFW33183.1"/>
    <property type="molecule type" value="Genomic_DNA"/>
</dbReference>
<dbReference type="InterPro" id="IPR051784">
    <property type="entry name" value="Nod_factor_ABC_transporter"/>
</dbReference>
<dbReference type="InterPro" id="IPR005942">
    <property type="entry name" value="Daunbcin-R_ABC-transpt"/>
</dbReference>
<dbReference type="NCBIfam" id="TIGR01247">
    <property type="entry name" value="drrB"/>
    <property type="match status" value="1"/>
</dbReference>
<evidence type="ECO:0000313" key="7">
    <source>
        <dbReference type="EMBL" id="HFW33183.1"/>
    </source>
</evidence>
<dbReference type="PROSITE" id="PS51012">
    <property type="entry name" value="ABC_TM2"/>
    <property type="match status" value="1"/>
</dbReference>
<comment type="caution">
    <text evidence="7">The sequence shown here is derived from an EMBL/GenBank/DDBJ whole genome shotgun (WGS) entry which is preliminary data.</text>
</comment>
<dbReference type="AlphaFoldDB" id="A0A7C3RD23"/>
<dbReference type="PANTHER" id="PTHR43229:SF2">
    <property type="entry name" value="NODULATION PROTEIN J"/>
    <property type="match status" value="1"/>
</dbReference>
<name>A0A7C3RD23_ARCFL</name>
<evidence type="ECO:0000256" key="2">
    <source>
        <dbReference type="ARBA" id="ARBA00022692"/>
    </source>
</evidence>
<dbReference type="PRINTS" id="PR00164">
    <property type="entry name" value="ABC2TRNSPORT"/>
</dbReference>
<organism evidence="7">
    <name type="scientific">Archaeoglobus fulgidus</name>
    <dbReference type="NCBI Taxonomy" id="2234"/>
    <lineage>
        <taxon>Archaea</taxon>
        <taxon>Methanobacteriati</taxon>
        <taxon>Methanobacteriota</taxon>
        <taxon>Archaeoglobi</taxon>
        <taxon>Archaeoglobales</taxon>
        <taxon>Archaeoglobaceae</taxon>
        <taxon>Archaeoglobus</taxon>
    </lineage>
</organism>
<dbReference type="PANTHER" id="PTHR43229">
    <property type="entry name" value="NODULATION PROTEIN J"/>
    <property type="match status" value="1"/>
</dbReference>
<dbReference type="InterPro" id="IPR000412">
    <property type="entry name" value="ABC_2_transport"/>
</dbReference>
<evidence type="ECO:0000256" key="1">
    <source>
        <dbReference type="ARBA" id="ARBA00004141"/>
    </source>
</evidence>